<dbReference type="SMART" id="SM01417">
    <property type="entry name" value="Solute_trans_a"/>
    <property type="match status" value="1"/>
</dbReference>
<feature type="region of interest" description="Disordered" evidence="5">
    <location>
        <begin position="396"/>
        <end position="417"/>
    </location>
</feature>
<evidence type="ECO:0000256" key="6">
    <source>
        <dbReference type="SAM" id="Phobius"/>
    </source>
</evidence>
<protein>
    <submittedName>
        <fullName evidence="7">Organic solute transporter Ostalpha-domain-containing protein</fullName>
    </submittedName>
</protein>
<feature type="transmembrane region" description="Helical" evidence="6">
    <location>
        <begin position="301"/>
        <end position="321"/>
    </location>
</feature>
<evidence type="ECO:0000256" key="4">
    <source>
        <dbReference type="ARBA" id="ARBA00023136"/>
    </source>
</evidence>
<evidence type="ECO:0000313" key="8">
    <source>
        <dbReference type="Proteomes" id="UP000311382"/>
    </source>
</evidence>
<feature type="compositionally biased region" description="Low complexity" evidence="5">
    <location>
        <begin position="692"/>
        <end position="706"/>
    </location>
</feature>
<feature type="region of interest" description="Disordered" evidence="5">
    <location>
        <begin position="621"/>
        <end position="781"/>
    </location>
</feature>
<keyword evidence="8" id="KW-1185">Reference proteome</keyword>
<evidence type="ECO:0000256" key="3">
    <source>
        <dbReference type="ARBA" id="ARBA00022989"/>
    </source>
</evidence>
<evidence type="ECO:0000256" key="2">
    <source>
        <dbReference type="ARBA" id="ARBA00022692"/>
    </source>
</evidence>
<comment type="subcellular location">
    <subcellularLocation>
        <location evidence="1">Membrane</location>
        <topology evidence="1">Multi-pass membrane protein</topology>
    </subcellularLocation>
</comment>
<accession>A0A5C5G6H0</accession>
<organism evidence="7 8">
    <name type="scientific">Rhodotorula diobovata</name>
    <dbReference type="NCBI Taxonomy" id="5288"/>
    <lineage>
        <taxon>Eukaryota</taxon>
        <taxon>Fungi</taxon>
        <taxon>Dikarya</taxon>
        <taxon>Basidiomycota</taxon>
        <taxon>Pucciniomycotina</taxon>
        <taxon>Microbotryomycetes</taxon>
        <taxon>Sporidiobolales</taxon>
        <taxon>Sporidiobolaceae</taxon>
        <taxon>Rhodotorula</taxon>
    </lineage>
</organism>
<feature type="transmembrane region" description="Helical" evidence="6">
    <location>
        <begin position="107"/>
        <end position="124"/>
    </location>
</feature>
<sequence>MSTTNSTSAPGCPVHASLAHDPVPFFSDGDLNFKAHDVGWIVCGALALVATITSCWLIRKHLSFYYHPTEQRHIVRLLLMPVVYAVCSFLSYMFYREALYFQLVRDCYEALVIASFFFLLLSYLSNPPSTPDHPVPHPYATRQEREAQLRESVKDLHLRKWMWPLGWLKWRPAGGGPGEGEAFMWWMRVCIGQYVLVRPLSTLASVIGEATGYYCLASWSPKYVHIWSSAAITVSVTVAMYCVLQLYMPLGEPLKPYQPVLKFLCVKSVVFLTFWQETALSFLVTLDVIKDREYWTAEEIVIGLSALLSCLEMVLFAFLHVKAFSYLPYRALASPVRLSPDGTPLLSPPATATATDDEPPPLDPDKPHSFASWSAWHLRVAARDAALSRLATPKLPPGFDASSGAPPRRADGLPLLQQTRRGRALRAALDLRDLFGEIGDEARFVLRGGRVDEVALLEARRGDDLEKAFGARRPAAGRARGAGGGYDDEEETPLERDLRVLKEGAPRPVVRAAKLAEDGSLVPAVQWNARPRHQSSLAAVPRPVSHERPAVAADQAASPSGWWASLRNASSRARRPPLDGRGTFEQLPRLDYAPLPVKHVPTVVGSNWCIPVPPAHRLGTPLPSFGTPLAAPSARKQHRESHRDPSAASSAAASHDSFTRLPRTTLRPASYVPPHRASPLPSPPPFSHFRRLSQPSVSASPSAAASADERPAGLERPSPTRRSSPPHAHTHSHSVPSATPVATASGPVTPSLALPPAVLLMASPESRQSRGLPPGAMPPRA</sequence>
<feature type="transmembrane region" description="Helical" evidence="6">
    <location>
        <begin position="77"/>
        <end position="95"/>
    </location>
</feature>
<feature type="compositionally biased region" description="Low complexity" evidence="5">
    <location>
        <begin position="344"/>
        <end position="354"/>
    </location>
</feature>
<evidence type="ECO:0000256" key="5">
    <source>
        <dbReference type="SAM" id="MobiDB-lite"/>
    </source>
</evidence>
<evidence type="ECO:0000313" key="7">
    <source>
        <dbReference type="EMBL" id="TNY24668.1"/>
    </source>
</evidence>
<keyword evidence="2 6" id="KW-0812">Transmembrane</keyword>
<evidence type="ECO:0000256" key="1">
    <source>
        <dbReference type="ARBA" id="ARBA00004141"/>
    </source>
</evidence>
<feature type="transmembrane region" description="Helical" evidence="6">
    <location>
        <begin position="38"/>
        <end position="57"/>
    </location>
</feature>
<dbReference type="PANTHER" id="PTHR23423">
    <property type="entry name" value="ORGANIC SOLUTE TRANSPORTER-RELATED"/>
    <property type="match status" value="1"/>
</dbReference>
<dbReference type="InterPro" id="IPR005178">
    <property type="entry name" value="Ostalpha/TMEM184C"/>
</dbReference>
<feature type="compositionally biased region" description="Low complexity" evidence="5">
    <location>
        <begin position="716"/>
        <end position="740"/>
    </location>
</feature>
<feature type="region of interest" description="Disordered" evidence="5">
    <location>
        <begin position="344"/>
        <end position="366"/>
    </location>
</feature>
<dbReference type="OrthoDB" id="5348404at2759"/>
<dbReference type="Pfam" id="PF03619">
    <property type="entry name" value="Solute_trans_a"/>
    <property type="match status" value="1"/>
</dbReference>
<dbReference type="GO" id="GO:0016020">
    <property type="term" value="C:membrane"/>
    <property type="evidence" value="ECO:0007669"/>
    <property type="project" value="UniProtKB-SubCell"/>
</dbReference>
<comment type="caution">
    <text evidence="7">The sequence shown here is derived from an EMBL/GenBank/DDBJ whole genome shotgun (WGS) entry which is preliminary data.</text>
</comment>
<name>A0A5C5G6H0_9BASI</name>
<gene>
    <name evidence="7" type="ORF">DMC30DRAFT_1527</name>
</gene>
<keyword evidence="4 6" id="KW-0472">Membrane</keyword>
<dbReference type="Proteomes" id="UP000311382">
    <property type="component" value="Unassembled WGS sequence"/>
</dbReference>
<feature type="transmembrane region" description="Helical" evidence="6">
    <location>
        <begin position="226"/>
        <end position="248"/>
    </location>
</feature>
<dbReference type="EMBL" id="SOZI01000001">
    <property type="protein sequence ID" value="TNY24668.1"/>
    <property type="molecule type" value="Genomic_DNA"/>
</dbReference>
<dbReference type="AlphaFoldDB" id="A0A5C5G6H0"/>
<proteinExistence type="predicted"/>
<keyword evidence="3 6" id="KW-1133">Transmembrane helix</keyword>
<reference evidence="7 8" key="1">
    <citation type="submission" date="2019-03" db="EMBL/GenBank/DDBJ databases">
        <title>Rhodosporidium diobovatum UCD-FST 08-225 genome sequencing, assembly, and annotation.</title>
        <authorList>
            <person name="Fakankun I.U."/>
            <person name="Fristensky B."/>
            <person name="Levin D.B."/>
        </authorList>
    </citation>
    <scope>NUCLEOTIDE SEQUENCE [LARGE SCALE GENOMIC DNA]</scope>
    <source>
        <strain evidence="7 8">UCD-FST 08-225</strain>
    </source>
</reference>
<dbReference type="STRING" id="5288.A0A5C5G6H0"/>